<name>F0WMN5_9STRA</name>
<reference evidence="1" key="2">
    <citation type="submission" date="2011-02" db="EMBL/GenBank/DDBJ databases">
        <authorList>
            <person name="MacLean D."/>
        </authorList>
    </citation>
    <scope>NUCLEOTIDE SEQUENCE</scope>
</reference>
<dbReference type="AlphaFoldDB" id="F0WMN5"/>
<protein>
    <submittedName>
        <fullName evidence="1">AlNc14C159G7723 protein</fullName>
    </submittedName>
</protein>
<dbReference type="EMBL" id="FR824204">
    <property type="protein sequence ID" value="CCA22569.1"/>
    <property type="molecule type" value="Genomic_DNA"/>
</dbReference>
<dbReference type="HOGENOM" id="CLU_2854330_0_0_1"/>
<reference evidence="1" key="1">
    <citation type="journal article" date="2011" name="PLoS Biol.">
        <title>Gene gain and loss during evolution of obligate parasitism in the white rust pathogen of Arabidopsis thaliana.</title>
        <authorList>
            <person name="Kemen E."/>
            <person name="Gardiner A."/>
            <person name="Schultz-Larsen T."/>
            <person name="Kemen A.C."/>
            <person name="Balmuth A.L."/>
            <person name="Robert-Seilaniantz A."/>
            <person name="Bailey K."/>
            <person name="Holub E."/>
            <person name="Studholme D.J."/>
            <person name="Maclean D."/>
            <person name="Jones J.D."/>
        </authorList>
    </citation>
    <scope>NUCLEOTIDE SEQUENCE</scope>
</reference>
<accession>F0WMN5</accession>
<organism evidence="1">
    <name type="scientific">Albugo laibachii Nc14</name>
    <dbReference type="NCBI Taxonomy" id="890382"/>
    <lineage>
        <taxon>Eukaryota</taxon>
        <taxon>Sar</taxon>
        <taxon>Stramenopiles</taxon>
        <taxon>Oomycota</taxon>
        <taxon>Peronosporomycetes</taxon>
        <taxon>Albuginales</taxon>
        <taxon>Albuginaceae</taxon>
        <taxon>Albugo</taxon>
    </lineage>
</organism>
<gene>
    <name evidence="1" type="primary">AlNc14C159G7723</name>
    <name evidence="1" type="ORF">ALNC14_087120</name>
</gene>
<sequence length="65" mass="7241">MHQRTVAWGKSRWQNIGSYNVPARVIYLVLIKHASSAIDLHVTMDEIRLSGVADARSGIYRGGCD</sequence>
<evidence type="ECO:0000313" key="1">
    <source>
        <dbReference type="EMBL" id="CCA22569.1"/>
    </source>
</evidence>
<proteinExistence type="predicted"/>